<dbReference type="Proteomes" id="UP001237642">
    <property type="component" value="Unassembled WGS sequence"/>
</dbReference>
<dbReference type="PROSITE" id="PS50011">
    <property type="entry name" value="PROTEIN_KINASE_DOM"/>
    <property type="match status" value="1"/>
</dbReference>
<dbReference type="AlphaFoldDB" id="A0AAD8M944"/>
<dbReference type="PANTHER" id="PTHR46960:SF1">
    <property type="entry name" value="E3 UBIQUITIN-PROTEIN LIGASE KEG"/>
    <property type="match status" value="1"/>
</dbReference>
<dbReference type="GO" id="GO:0009738">
    <property type="term" value="P:abscisic acid-activated signaling pathway"/>
    <property type="evidence" value="ECO:0007669"/>
    <property type="project" value="InterPro"/>
</dbReference>
<dbReference type="GO" id="GO:0005524">
    <property type="term" value="F:ATP binding"/>
    <property type="evidence" value="ECO:0007669"/>
    <property type="project" value="InterPro"/>
</dbReference>
<evidence type="ECO:0000313" key="3">
    <source>
        <dbReference type="Proteomes" id="UP001237642"/>
    </source>
</evidence>
<dbReference type="GO" id="GO:0005802">
    <property type="term" value="C:trans-Golgi network"/>
    <property type="evidence" value="ECO:0007669"/>
    <property type="project" value="TreeGrafter"/>
</dbReference>
<dbReference type="Pfam" id="PF04139">
    <property type="entry name" value="Rad9"/>
    <property type="match status" value="1"/>
</dbReference>
<dbReference type="GO" id="GO:0004672">
    <property type="term" value="F:protein kinase activity"/>
    <property type="evidence" value="ECO:0007669"/>
    <property type="project" value="InterPro"/>
</dbReference>
<dbReference type="InterPro" id="IPR007268">
    <property type="entry name" value="Rad9/Ddc1"/>
</dbReference>
<evidence type="ECO:0000259" key="1">
    <source>
        <dbReference type="PROSITE" id="PS50011"/>
    </source>
</evidence>
<dbReference type="InterPro" id="IPR011009">
    <property type="entry name" value="Kinase-like_dom_sf"/>
</dbReference>
<dbReference type="GO" id="GO:0006952">
    <property type="term" value="P:defense response"/>
    <property type="evidence" value="ECO:0007669"/>
    <property type="project" value="InterPro"/>
</dbReference>
<dbReference type="GO" id="GO:0016567">
    <property type="term" value="P:protein ubiquitination"/>
    <property type="evidence" value="ECO:0007669"/>
    <property type="project" value="InterPro"/>
</dbReference>
<comment type="caution">
    <text evidence="2">The sequence shown here is derived from an EMBL/GenBank/DDBJ whole genome shotgun (WGS) entry which is preliminary data.</text>
</comment>
<dbReference type="GO" id="GO:0009788">
    <property type="term" value="P:negative regulation of abscisic acid-activated signaling pathway"/>
    <property type="evidence" value="ECO:0007669"/>
    <property type="project" value="TreeGrafter"/>
</dbReference>
<accession>A0AAD8M944</accession>
<feature type="domain" description="Protein kinase" evidence="1">
    <location>
        <begin position="1"/>
        <end position="222"/>
    </location>
</feature>
<gene>
    <name evidence="2" type="ORF">POM88_040782</name>
</gene>
<dbReference type="GO" id="GO:0005769">
    <property type="term" value="C:early endosome"/>
    <property type="evidence" value="ECO:0007669"/>
    <property type="project" value="TreeGrafter"/>
</dbReference>
<sequence>MVLKHTDPTAHAEVTAIRKLTFHSLNSSRSDYQSISLKPDFFDAYTISGGAQIECSVLLKAICSVLRTPIASIDHLRVHLPSPNASKIQWRLDCDNDIARGVGEIHAAGVVCINIKPSNVLLDVSACAVISDYGLPLILKKSTCRKSVSESDSSRIHSCMDFTLLSYTAPEAWEPVKKSLNLFWDDAIGISAVRILELWLYTGRDVHWFCSVHAVRAYNIGD</sequence>
<dbReference type="GO" id="GO:0045324">
    <property type="term" value="P:late endosome to vacuole transport"/>
    <property type="evidence" value="ECO:0007669"/>
    <property type="project" value="TreeGrafter"/>
</dbReference>
<dbReference type="GO" id="GO:0004842">
    <property type="term" value="F:ubiquitin-protein transferase activity"/>
    <property type="evidence" value="ECO:0007669"/>
    <property type="project" value="InterPro"/>
</dbReference>
<organism evidence="2 3">
    <name type="scientific">Heracleum sosnowskyi</name>
    <dbReference type="NCBI Taxonomy" id="360622"/>
    <lineage>
        <taxon>Eukaryota</taxon>
        <taxon>Viridiplantae</taxon>
        <taxon>Streptophyta</taxon>
        <taxon>Embryophyta</taxon>
        <taxon>Tracheophyta</taxon>
        <taxon>Spermatophyta</taxon>
        <taxon>Magnoliopsida</taxon>
        <taxon>eudicotyledons</taxon>
        <taxon>Gunneridae</taxon>
        <taxon>Pentapetalae</taxon>
        <taxon>asterids</taxon>
        <taxon>campanulids</taxon>
        <taxon>Apiales</taxon>
        <taxon>Apiaceae</taxon>
        <taxon>Apioideae</taxon>
        <taxon>apioid superclade</taxon>
        <taxon>Tordylieae</taxon>
        <taxon>Tordyliinae</taxon>
        <taxon>Heracleum</taxon>
    </lineage>
</organism>
<dbReference type="InterPro" id="IPR044584">
    <property type="entry name" value="KEG"/>
</dbReference>
<dbReference type="InterPro" id="IPR000719">
    <property type="entry name" value="Prot_kinase_dom"/>
</dbReference>
<reference evidence="2" key="1">
    <citation type="submission" date="2023-02" db="EMBL/GenBank/DDBJ databases">
        <title>Genome of toxic invasive species Heracleum sosnowskyi carries increased number of genes despite the absence of recent whole-genome duplications.</title>
        <authorList>
            <person name="Schelkunov M."/>
            <person name="Shtratnikova V."/>
            <person name="Makarenko M."/>
            <person name="Klepikova A."/>
            <person name="Omelchenko D."/>
            <person name="Novikova G."/>
            <person name="Obukhova E."/>
            <person name="Bogdanov V."/>
            <person name="Penin A."/>
            <person name="Logacheva M."/>
        </authorList>
    </citation>
    <scope>NUCLEOTIDE SEQUENCE</scope>
    <source>
        <strain evidence="2">Hsosn_3</strain>
        <tissue evidence="2">Leaf</tissue>
    </source>
</reference>
<reference evidence="2" key="2">
    <citation type="submission" date="2023-05" db="EMBL/GenBank/DDBJ databases">
        <authorList>
            <person name="Schelkunov M.I."/>
        </authorList>
    </citation>
    <scope>NUCLEOTIDE SEQUENCE</scope>
    <source>
        <strain evidence="2">Hsosn_3</strain>
        <tissue evidence="2">Leaf</tissue>
    </source>
</reference>
<dbReference type="GO" id="GO:0000077">
    <property type="term" value="P:DNA damage checkpoint signaling"/>
    <property type="evidence" value="ECO:0007669"/>
    <property type="project" value="InterPro"/>
</dbReference>
<proteinExistence type="predicted"/>
<dbReference type="GO" id="GO:0030896">
    <property type="term" value="C:checkpoint clamp complex"/>
    <property type="evidence" value="ECO:0007669"/>
    <property type="project" value="InterPro"/>
</dbReference>
<evidence type="ECO:0000313" key="2">
    <source>
        <dbReference type="EMBL" id="KAK1365221.1"/>
    </source>
</evidence>
<dbReference type="SUPFAM" id="SSF56112">
    <property type="entry name" value="Protein kinase-like (PK-like)"/>
    <property type="match status" value="1"/>
</dbReference>
<name>A0AAD8M944_9APIA</name>
<protein>
    <recommendedName>
        <fullName evidence="1">Protein kinase domain-containing protein</fullName>
    </recommendedName>
</protein>
<dbReference type="PANTHER" id="PTHR46960">
    <property type="entry name" value="E3 UBIQUITIN-PROTEIN LIGASE KEG"/>
    <property type="match status" value="1"/>
</dbReference>
<dbReference type="EMBL" id="JAUIZM010000009">
    <property type="protein sequence ID" value="KAK1365221.1"/>
    <property type="molecule type" value="Genomic_DNA"/>
</dbReference>
<keyword evidence="3" id="KW-1185">Reference proteome</keyword>
<dbReference type="Gene3D" id="3.70.10.10">
    <property type="match status" value="1"/>
</dbReference>
<dbReference type="Gene3D" id="1.10.510.10">
    <property type="entry name" value="Transferase(Phosphotransferase) domain 1"/>
    <property type="match status" value="1"/>
</dbReference>